<accession>A0A1H9F1U8</accession>
<dbReference type="AlphaFoldDB" id="A0A1H9F1U8"/>
<evidence type="ECO:0000256" key="2">
    <source>
        <dbReference type="SAM" id="Phobius"/>
    </source>
</evidence>
<keyword evidence="2" id="KW-0812">Transmembrane</keyword>
<dbReference type="STRING" id="403935.SAMN05216481_10614"/>
<feature type="transmembrane region" description="Helical" evidence="2">
    <location>
        <begin position="50"/>
        <end position="73"/>
    </location>
</feature>
<evidence type="ECO:0000256" key="1">
    <source>
        <dbReference type="SAM" id="MobiDB-lite"/>
    </source>
</evidence>
<sequence>MGLSRTDWGPGGFDQFRSDRDEDEVYEESGDPVGTGSGLPGPVRAAAVRAVVLVAVTLVLVMVAVLCSLAQVWLALPMVLAAVAGTVVTTWGVLDVWVTRQMWNQRNGVVSTPSSVARERRAFRRRHG</sequence>
<evidence type="ECO:0000313" key="3">
    <source>
        <dbReference type="EMBL" id="SEQ31851.1"/>
    </source>
</evidence>
<feature type="region of interest" description="Disordered" evidence="1">
    <location>
        <begin position="1"/>
        <end position="39"/>
    </location>
</feature>
<feature type="transmembrane region" description="Helical" evidence="2">
    <location>
        <begin position="79"/>
        <end position="98"/>
    </location>
</feature>
<gene>
    <name evidence="3" type="ORF">SAMN05216481_10614</name>
</gene>
<feature type="compositionally biased region" description="Acidic residues" evidence="1">
    <location>
        <begin position="21"/>
        <end position="30"/>
    </location>
</feature>
<keyword evidence="2" id="KW-0472">Membrane</keyword>
<organism evidence="3 4">
    <name type="scientific">Streptomyces radiopugnans</name>
    <dbReference type="NCBI Taxonomy" id="403935"/>
    <lineage>
        <taxon>Bacteria</taxon>
        <taxon>Bacillati</taxon>
        <taxon>Actinomycetota</taxon>
        <taxon>Actinomycetes</taxon>
        <taxon>Kitasatosporales</taxon>
        <taxon>Streptomycetaceae</taxon>
        <taxon>Streptomyces</taxon>
    </lineage>
</organism>
<keyword evidence="2" id="KW-1133">Transmembrane helix</keyword>
<protein>
    <submittedName>
        <fullName evidence="3">Uncharacterized protein</fullName>
    </submittedName>
</protein>
<reference evidence="3 4" key="1">
    <citation type="submission" date="2016-10" db="EMBL/GenBank/DDBJ databases">
        <authorList>
            <person name="de Groot N.N."/>
        </authorList>
    </citation>
    <scope>NUCLEOTIDE SEQUENCE [LARGE SCALE GENOMIC DNA]</scope>
    <source>
        <strain evidence="3 4">CGMCC 4.3519</strain>
    </source>
</reference>
<name>A0A1H9F1U8_9ACTN</name>
<dbReference type="Proteomes" id="UP000199055">
    <property type="component" value="Unassembled WGS sequence"/>
</dbReference>
<proteinExistence type="predicted"/>
<keyword evidence="4" id="KW-1185">Reference proteome</keyword>
<evidence type="ECO:0000313" key="4">
    <source>
        <dbReference type="Proteomes" id="UP000199055"/>
    </source>
</evidence>
<dbReference type="EMBL" id="FOET01000006">
    <property type="protein sequence ID" value="SEQ31851.1"/>
    <property type="molecule type" value="Genomic_DNA"/>
</dbReference>